<dbReference type="InterPro" id="IPR050224">
    <property type="entry name" value="TALE_homeobox"/>
</dbReference>
<gene>
    <name evidence="7" type="ORF">NA57DRAFT_82131</name>
</gene>
<proteinExistence type="predicted"/>
<keyword evidence="3 4" id="KW-0539">Nucleus</keyword>
<dbReference type="EMBL" id="ML978144">
    <property type="protein sequence ID" value="KAF2092578.1"/>
    <property type="molecule type" value="Genomic_DNA"/>
</dbReference>
<dbReference type="CDD" id="cd00086">
    <property type="entry name" value="homeodomain"/>
    <property type="match status" value="1"/>
</dbReference>
<reference evidence="7" key="1">
    <citation type="journal article" date="2020" name="Stud. Mycol.">
        <title>101 Dothideomycetes genomes: a test case for predicting lifestyles and emergence of pathogens.</title>
        <authorList>
            <person name="Haridas S."/>
            <person name="Albert R."/>
            <person name="Binder M."/>
            <person name="Bloem J."/>
            <person name="Labutti K."/>
            <person name="Salamov A."/>
            <person name="Andreopoulos B."/>
            <person name="Baker S."/>
            <person name="Barry K."/>
            <person name="Bills G."/>
            <person name="Bluhm B."/>
            <person name="Cannon C."/>
            <person name="Castanera R."/>
            <person name="Culley D."/>
            <person name="Daum C."/>
            <person name="Ezra D."/>
            <person name="Gonzalez J."/>
            <person name="Henrissat B."/>
            <person name="Kuo A."/>
            <person name="Liang C."/>
            <person name="Lipzen A."/>
            <person name="Lutzoni F."/>
            <person name="Magnuson J."/>
            <person name="Mondo S."/>
            <person name="Nolan M."/>
            <person name="Ohm R."/>
            <person name="Pangilinan J."/>
            <person name="Park H.-J."/>
            <person name="Ramirez L."/>
            <person name="Alfaro M."/>
            <person name="Sun H."/>
            <person name="Tritt A."/>
            <person name="Yoshinaga Y."/>
            <person name="Zwiers L.-H."/>
            <person name="Turgeon B."/>
            <person name="Goodwin S."/>
            <person name="Spatafora J."/>
            <person name="Crous P."/>
            <person name="Grigoriev I."/>
        </authorList>
    </citation>
    <scope>NUCLEOTIDE SEQUENCE</scope>
    <source>
        <strain evidence="7">CBS 133067</strain>
    </source>
</reference>
<evidence type="ECO:0000259" key="6">
    <source>
        <dbReference type="PROSITE" id="PS50071"/>
    </source>
</evidence>
<feature type="DNA-binding region" description="Homeobox" evidence="4">
    <location>
        <begin position="150"/>
        <end position="211"/>
    </location>
</feature>
<dbReference type="OrthoDB" id="5399138at2759"/>
<evidence type="ECO:0000256" key="4">
    <source>
        <dbReference type="PROSITE-ProRule" id="PRU00108"/>
    </source>
</evidence>
<dbReference type="PANTHER" id="PTHR11850">
    <property type="entry name" value="HOMEOBOX PROTEIN TRANSCRIPTION FACTORS"/>
    <property type="match status" value="1"/>
</dbReference>
<comment type="subcellular location">
    <subcellularLocation>
        <location evidence="4">Nucleus</location>
    </subcellularLocation>
</comment>
<dbReference type="PROSITE" id="PS50071">
    <property type="entry name" value="HOMEOBOX_2"/>
    <property type="match status" value="1"/>
</dbReference>
<protein>
    <recommendedName>
        <fullName evidence="6">Homeobox domain-containing protein</fullName>
    </recommendedName>
</protein>
<dbReference type="GO" id="GO:0005634">
    <property type="term" value="C:nucleus"/>
    <property type="evidence" value="ECO:0007669"/>
    <property type="project" value="UniProtKB-SubCell"/>
</dbReference>
<keyword evidence="1 4" id="KW-0238">DNA-binding</keyword>
<keyword evidence="2 4" id="KW-0371">Homeobox</keyword>
<dbReference type="SUPFAM" id="SSF46689">
    <property type="entry name" value="Homeodomain-like"/>
    <property type="match status" value="1"/>
</dbReference>
<dbReference type="Proteomes" id="UP000799772">
    <property type="component" value="Unassembled WGS sequence"/>
</dbReference>
<dbReference type="InterPro" id="IPR009057">
    <property type="entry name" value="Homeodomain-like_sf"/>
</dbReference>
<feature type="domain" description="Homeobox" evidence="6">
    <location>
        <begin position="148"/>
        <end position="210"/>
    </location>
</feature>
<keyword evidence="8" id="KW-1185">Reference proteome</keyword>
<evidence type="ECO:0000256" key="1">
    <source>
        <dbReference type="ARBA" id="ARBA00023125"/>
    </source>
</evidence>
<evidence type="ECO:0000256" key="5">
    <source>
        <dbReference type="SAM" id="MobiDB-lite"/>
    </source>
</evidence>
<comment type="caution">
    <text evidence="7">The sequence shown here is derived from an EMBL/GenBank/DDBJ whole genome shotgun (WGS) entry which is preliminary data.</text>
</comment>
<dbReference type="InterPro" id="IPR001356">
    <property type="entry name" value="HD"/>
</dbReference>
<evidence type="ECO:0000313" key="7">
    <source>
        <dbReference type="EMBL" id="KAF2092578.1"/>
    </source>
</evidence>
<dbReference type="Gene3D" id="1.10.10.60">
    <property type="entry name" value="Homeodomain-like"/>
    <property type="match status" value="1"/>
</dbReference>
<sequence length="440" mass="48237">MAELLELPDLQSWQLEDFLSDAAFGADSLINQVETLSPEHDVFEGLPQDLLADLWTNNDVNAAVAESTMNPDHSIEARQETNHPHSGDQLLSIDPQTIATLQYDPMAVDVDRSSVRKSAPKVTSEVLLFSPDDYPYSAPRKRTAPKSRLPAQGKSRLPAQAKDVLLAWYNTHDYPYPSKQDVEDLARATDLSAKQVRTFFTNQRVRSANPGGKSNRQEDTMKFVSSVAPCTKNGHPDFVESSVATPIDSLQAARSPDQGRATTSSYLAESPLFSHTGVVLRNPVGSLSPFSLQFSDKAVAGSMRGTSASSSPVILYSTSFQLAHQGPSLTRENLRSLIEAGASAKTGRQRLSISLERFLNEPELAANDLDILKAAQQIVEAQKETSDLSPIDSASINSIPIQAAKEGRQREYVCSRYPPCNLKFIKAADCSRHIRFGFIF</sequence>
<evidence type="ECO:0000313" key="8">
    <source>
        <dbReference type="Proteomes" id="UP000799772"/>
    </source>
</evidence>
<dbReference type="InterPro" id="IPR008422">
    <property type="entry name" value="KN_HD"/>
</dbReference>
<dbReference type="Pfam" id="PF05920">
    <property type="entry name" value="Homeobox_KN"/>
    <property type="match status" value="1"/>
</dbReference>
<evidence type="ECO:0000256" key="2">
    <source>
        <dbReference type="ARBA" id="ARBA00023155"/>
    </source>
</evidence>
<feature type="region of interest" description="Disordered" evidence="5">
    <location>
        <begin position="134"/>
        <end position="156"/>
    </location>
</feature>
<dbReference type="GO" id="GO:0003677">
    <property type="term" value="F:DNA binding"/>
    <property type="evidence" value="ECO:0007669"/>
    <property type="project" value="UniProtKB-UniRule"/>
</dbReference>
<accession>A0A9P4M0K9</accession>
<dbReference type="GO" id="GO:0006355">
    <property type="term" value="P:regulation of DNA-templated transcription"/>
    <property type="evidence" value="ECO:0007669"/>
    <property type="project" value="InterPro"/>
</dbReference>
<evidence type="ECO:0000256" key="3">
    <source>
        <dbReference type="ARBA" id="ARBA00023242"/>
    </source>
</evidence>
<organism evidence="7 8">
    <name type="scientific">Rhizodiscina lignyota</name>
    <dbReference type="NCBI Taxonomy" id="1504668"/>
    <lineage>
        <taxon>Eukaryota</taxon>
        <taxon>Fungi</taxon>
        <taxon>Dikarya</taxon>
        <taxon>Ascomycota</taxon>
        <taxon>Pezizomycotina</taxon>
        <taxon>Dothideomycetes</taxon>
        <taxon>Pleosporomycetidae</taxon>
        <taxon>Aulographales</taxon>
        <taxon>Rhizodiscinaceae</taxon>
        <taxon>Rhizodiscina</taxon>
    </lineage>
</organism>
<dbReference type="AlphaFoldDB" id="A0A9P4M0K9"/>
<name>A0A9P4M0K9_9PEZI</name>
<dbReference type="SMART" id="SM00389">
    <property type="entry name" value="HOX"/>
    <property type="match status" value="1"/>
</dbReference>